<sequence length="540" mass="63701">MNCCEKCFNNKDIIKFIKSNKTKGKCAFCNSTKVYICSTDNVGSFIREGFNRAYEHLEGLTGAMWDCDEHEYIGKDGDDAGRSLHEILFWTEQIFSEKYDADTVKILLETLMESSGPSMREIRQGEIDYLSDVYDACFVLKNDLYGEESTNEHIAWEIFKYKCKYYNRYFDVSKNQSSRKKLLNQLKNIFKHMKCYLDLETTLYRSRPYEIIELEQFNKIDFYREVAPAPAALSINNRMSPKGISYTYLADNIKTSIQEIRLESGQHCIIGEFHPRKKINILDLSVSPKFTYRSIFSKKYNHDLNWIEEFINSFANEISKPISEKDKEIEYIATQILAEYIRMLGYEGIKYESSLIKGTYNYALFCGPNTELCSEMYSYQYNQYIGEELVYFTDWLKLDSFSYQRFDGMKLDMVKYINNINDIKDKSLIPNGIYASETFYNVSEIKNRLNELSEYIKLNYDAYIDNSIAKDFSLEDSVIKIVNDYDNSKYRGSYSIDVTKGFHYLDVYLCVEEMQKNTKFYFRHKQEDEMWNKLLVTKIN</sequence>
<evidence type="ECO:0000313" key="3">
    <source>
        <dbReference type="Proteomes" id="UP000824633"/>
    </source>
</evidence>
<protein>
    <recommendedName>
        <fullName evidence="1">RES domain-containing protein</fullName>
    </recommendedName>
</protein>
<dbReference type="Proteomes" id="UP000824633">
    <property type="component" value="Chromosome"/>
</dbReference>
<proteinExistence type="predicted"/>
<feature type="domain" description="RES" evidence="1">
    <location>
        <begin position="222"/>
        <end position="377"/>
    </location>
</feature>
<dbReference type="InterPro" id="IPR014914">
    <property type="entry name" value="RES_dom"/>
</dbReference>
<evidence type="ECO:0000259" key="1">
    <source>
        <dbReference type="SMART" id="SM00953"/>
    </source>
</evidence>
<dbReference type="EMBL" id="AP024849">
    <property type="protein sequence ID" value="BCZ46981.1"/>
    <property type="molecule type" value="Genomic_DNA"/>
</dbReference>
<name>A0ABN6J1X2_9CLOT</name>
<evidence type="ECO:0000313" key="2">
    <source>
        <dbReference type="EMBL" id="BCZ46981.1"/>
    </source>
</evidence>
<organism evidence="2 3">
    <name type="scientific">Clostridium gelidum</name>
    <dbReference type="NCBI Taxonomy" id="704125"/>
    <lineage>
        <taxon>Bacteria</taxon>
        <taxon>Bacillati</taxon>
        <taxon>Bacillota</taxon>
        <taxon>Clostridia</taxon>
        <taxon>Eubacteriales</taxon>
        <taxon>Clostridiaceae</taxon>
        <taxon>Clostridium</taxon>
    </lineage>
</organism>
<dbReference type="SMART" id="SM00953">
    <property type="entry name" value="RES"/>
    <property type="match status" value="1"/>
</dbReference>
<dbReference type="RefSeq" id="WP_224033376.1">
    <property type="nucleotide sequence ID" value="NZ_AP024849.1"/>
</dbReference>
<reference evidence="3" key="1">
    <citation type="submission" date="2021-07" db="EMBL/GenBank/DDBJ databases">
        <title>Complete genome sequencing of a Clostridium isolate.</title>
        <authorList>
            <person name="Ueki A."/>
            <person name="Tonouchi A."/>
        </authorList>
    </citation>
    <scope>NUCLEOTIDE SEQUENCE [LARGE SCALE GENOMIC DNA]</scope>
    <source>
        <strain evidence="3">C5S11</strain>
    </source>
</reference>
<keyword evidence="3" id="KW-1185">Reference proteome</keyword>
<gene>
    <name evidence="2" type="ORF">psyc5s11_30480</name>
</gene>
<dbReference type="Pfam" id="PF08808">
    <property type="entry name" value="RES"/>
    <property type="match status" value="1"/>
</dbReference>
<accession>A0ABN6J1X2</accession>